<keyword evidence="9" id="KW-1185">Reference proteome</keyword>
<keyword evidence="5 6" id="KW-0472">Membrane</keyword>
<protein>
    <submittedName>
        <fullName evidence="8">Prepilin peptidase</fullName>
    </submittedName>
</protein>
<feature type="transmembrane region" description="Helical" evidence="6">
    <location>
        <begin position="28"/>
        <end position="45"/>
    </location>
</feature>
<feature type="domain" description="Prepilin type IV endopeptidase peptidase" evidence="7">
    <location>
        <begin position="9"/>
        <end position="111"/>
    </location>
</feature>
<accession>A0ABV9F5K1</accession>
<evidence type="ECO:0000256" key="2">
    <source>
        <dbReference type="ARBA" id="ARBA00022475"/>
    </source>
</evidence>
<evidence type="ECO:0000256" key="3">
    <source>
        <dbReference type="ARBA" id="ARBA00022692"/>
    </source>
</evidence>
<comment type="caution">
    <text evidence="8">The sequence shown here is derived from an EMBL/GenBank/DDBJ whole genome shotgun (WGS) entry which is preliminary data.</text>
</comment>
<comment type="subcellular location">
    <subcellularLocation>
        <location evidence="1">Cell membrane</location>
        <topology evidence="1">Multi-pass membrane protein</topology>
    </subcellularLocation>
</comment>
<dbReference type="PANTHER" id="PTHR36506:SF1">
    <property type="entry name" value="PREFLAGELLIN PEPTIDASE"/>
    <property type="match status" value="1"/>
</dbReference>
<name>A0ABV9F5K1_9SPHN</name>
<evidence type="ECO:0000259" key="7">
    <source>
        <dbReference type="Pfam" id="PF01478"/>
    </source>
</evidence>
<dbReference type="Gene3D" id="1.20.120.1220">
    <property type="match status" value="1"/>
</dbReference>
<evidence type="ECO:0000256" key="1">
    <source>
        <dbReference type="ARBA" id="ARBA00004651"/>
    </source>
</evidence>
<dbReference type="InterPro" id="IPR052218">
    <property type="entry name" value="Preflagellin_Peptidase"/>
</dbReference>
<feature type="transmembrane region" description="Helical" evidence="6">
    <location>
        <begin position="128"/>
        <end position="156"/>
    </location>
</feature>
<reference evidence="9" key="1">
    <citation type="journal article" date="2019" name="Int. J. Syst. Evol. Microbiol.">
        <title>The Global Catalogue of Microorganisms (GCM) 10K type strain sequencing project: providing services to taxonomists for standard genome sequencing and annotation.</title>
        <authorList>
            <consortium name="The Broad Institute Genomics Platform"/>
            <consortium name="The Broad Institute Genome Sequencing Center for Infectious Disease"/>
            <person name="Wu L."/>
            <person name="Ma J."/>
        </authorList>
    </citation>
    <scope>NUCLEOTIDE SEQUENCE [LARGE SCALE GENOMIC DNA]</scope>
    <source>
        <strain evidence="9">NBRC 103632</strain>
    </source>
</reference>
<keyword evidence="2" id="KW-1003">Cell membrane</keyword>
<organism evidence="8 9">
    <name type="scientific">Sphingobium tyrosinilyticum</name>
    <dbReference type="NCBI Taxonomy" id="2715436"/>
    <lineage>
        <taxon>Bacteria</taxon>
        <taxon>Pseudomonadati</taxon>
        <taxon>Pseudomonadota</taxon>
        <taxon>Alphaproteobacteria</taxon>
        <taxon>Sphingomonadales</taxon>
        <taxon>Sphingomonadaceae</taxon>
        <taxon>Sphingobium</taxon>
    </lineage>
</organism>
<dbReference type="RefSeq" id="WP_066527952.1">
    <property type="nucleotide sequence ID" value="NZ_JBHSFZ010000064.1"/>
</dbReference>
<keyword evidence="4 6" id="KW-1133">Transmembrane helix</keyword>
<feature type="transmembrane region" description="Helical" evidence="6">
    <location>
        <begin position="57"/>
        <end position="75"/>
    </location>
</feature>
<sequence length="173" mass="18350">MTKDLILLAVCLVLMAAAIEDIAKLRISNILPLLVMGLFVPWVVVAGWQNDIWQNGTLFLVVFALGSALFAMGWMGGGDVKLMAACALWFDWSAALPWFVYVTVGGGVLALLLMAGRRMVPRTVRDGSSLAIFAANGPIPYGVAIALGTIMTLYMAGPNPSGVAHLPSFVKGL</sequence>
<feature type="transmembrane region" description="Helical" evidence="6">
    <location>
        <begin position="95"/>
        <end position="116"/>
    </location>
</feature>
<gene>
    <name evidence="8" type="ORF">ACFO3E_19175</name>
</gene>
<proteinExistence type="predicted"/>
<dbReference type="Proteomes" id="UP001595957">
    <property type="component" value="Unassembled WGS sequence"/>
</dbReference>
<dbReference type="InterPro" id="IPR000045">
    <property type="entry name" value="Prepilin_IV_endopep_pep"/>
</dbReference>
<dbReference type="Pfam" id="PF01478">
    <property type="entry name" value="Peptidase_A24"/>
    <property type="match status" value="1"/>
</dbReference>
<dbReference type="PANTHER" id="PTHR36506">
    <property type="entry name" value="PREFLAGELLIN PEPTIDASE"/>
    <property type="match status" value="1"/>
</dbReference>
<evidence type="ECO:0000256" key="4">
    <source>
        <dbReference type="ARBA" id="ARBA00022989"/>
    </source>
</evidence>
<evidence type="ECO:0000313" key="9">
    <source>
        <dbReference type="Proteomes" id="UP001595957"/>
    </source>
</evidence>
<evidence type="ECO:0000256" key="5">
    <source>
        <dbReference type="ARBA" id="ARBA00023136"/>
    </source>
</evidence>
<dbReference type="EMBL" id="JBHSFZ010000064">
    <property type="protein sequence ID" value="MFC4596275.1"/>
    <property type="molecule type" value="Genomic_DNA"/>
</dbReference>
<evidence type="ECO:0000256" key="6">
    <source>
        <dbReference type="SAM" id="Phobius"/>
    </source>
</evidence>
<evidence type="ECO:0000313" key="8">
    <source>
        <dbReference type="EMBL" id="MFC4596275.1"/>
    </source>
</evidence>
<keyword evidence="3 6" id="KW-0812">Transmembrane</keyword>